<proteinExistence type="inferred from homology"/>
<dbReference type="InterPro" id="IPR006555">
    <property type="entry name" value="ATP-dep_Helicase_C"/>
</dbReference>
<dbReference type="InterPro" id="IPR011545">
    <property type="entry name" value="DEAD/DEAH_box_helicase_dom"/>
</dbReference>
<name>A0A076PSL6_COMTE</name>
<dbReference type="PANTHER" id="PTHR11472:SF34">
    <property type="entry name" value="REGULATOR OF TELOMERE ELONGATION HELICASE 1"/>
    <property type="match status" value="1"/>
</dbReference>
<comment type="cofactor">
    <cofactor evidence="1">
        <name>[4Fe-4S] cluster</name>
        <dbReference type="ChEBI" id="CHEBI:49883"/>
    </cofactor>
</comment>
<feature type="domain" description="Helicase ATP-binding" evidence="8">
    <location>
        <begin position="17"/>
        <end position="294"/>
    </location>
</feature>
<dbReference type="GO" id="GO:0006139">
    <property type="term" value="P:nucleobase-containing compound metabolic process"/>
    <property type="evidence" value="ECO:0007669"/>
    <property type="project" value="InterPro"/>
</dbReference>
<dbReference type="EC" id="5.6.2.3" evidence="6"/>
<protein>
    <recommendedName>
        <fullName evidence="6">DNA 5'-3' helicase</fullName>
        <ecNumber evidence="6">5.6.2.3</ecNumber>
    </recommendedName>
</protein>
<dbReference type="SMART" id="SM00487">
    <property type="entry name" value="DEXDc"/>
    <property type="match status" value="1"/>
</dbReference>
<dbReference type="SMART" id="SM00491">
    <property type="entry name" value="HELICc2"/>
    <property type="match status" value="1"/>
</dbReference>
<keyword evidence="4" id="KW-0067">ATP-binding</keyword>
<evidence type="ECO:0000259" key="8">
    <source>
        <dbReference type="PROSITE" id="PS51193"/>
    </source>
</evidence>
<dbReference type="GO" id="GO:0043139">
    <property type="term" value="F:5'-3' DNA helicase activity"/>
    <property type="evidence" value="ECO:0007669"/>
    <property type="project" value="UniProtKB-EC"/>
</dbReference>
<evidence type="ECO:0000256" key="4">
    <source>
        <dbReference type="ARBA" id="ARBA00022840"/>
    </source>
</evidence>
<dbReference type="GO" id="GO:0005524">
    <property type="term" value="F:ATP binding"/>
    <property type="evidence" value="ECO:0007669"/>
    <property type="project" value="UniProtKB-KW"/>
</dbReference>
<gene>
    <name evidence="9" type="ORF">O987_13110</name>
</gene>
<comment type="similarity">
    <text evidence="5">Belongs to the helicase family. DinG subfamily.</text>
</comment>
<organism evidence="9 10">
    <name type="scientific">Comamonas testosteroni TK102</name>
    <dbReference type="NCBI Taxonomy" id="1392005"/>
    <lineage>
        <taxon>Bacteria</taxon>
        <taxon>Pseudomonadati</taxon>
        <taxon>Pseudomonadota</taxon>
        <taxon>Betaproteobacteria</taxon>
        <taxon>Burkholderiales</taxon>
        <taxon>Comamonadaceae</taxon>
        <taxon>Comamonas</taxon>
    </lineage>
</organism>
<evidence type="ECO:0000256" key="3">
    <source>
        <dbReference type="ARBA" id="ARBA00022801"/>
    </source>
</evidence>
<dbReference type="Pfam" id="PF00270">
    <property type="entry name" value="DEAD"/>
    <property type="match status" value="1"/>
</dbReference>
<evidence type="ECO:0000256" key="6">
    <source>
        <dbReference type="ARBA" id="ARBA00044969"/>
    </source>
</evidence>
<dbReference type="RefSeq" id="WP_043372630.1">
    <property type="nucleotide sequence ID" value="NZ_CP006704.1"/>
</dbReference>
<dbReference type="InterPro" id="IPR014013">
    <property type="entry name" value="Helic_SF1/SF2_ATP-bd_DinG/Rad3"/>
</dbReference>
<dbReference type="GO" id="GO:0003676">
    <property type="term" value="F:nucleic acid binding"/>
    <property type="evidence" value="ECO:0007669"/>
    <property type="project" value="InterPro"/>
</dbReference>
<evidence type="ECO:0000256" key="5">
    <source>
        <dbReference type="ARBA" id="ARBA00038058"/>
    </source>
</evidence>
<keyword evidence="9" id="KW-0347">Helicase</keyword>
<reference evidence="9 10" key="1">
    <citation type="journal article" date="2014" name="Genome Announc.">
        <title>Complete Genome Sequence of Polychlorinated Biphenyl Degrader Comamonas testosteroni TK102 (NBRC 109938).</title>
        <authorList>
            <person name="Fukuda K."/>
            <person name="Hosoyama A."/>
            <person name="Tsuchikane K."/>
            <person name="Ohji S."/>
            <person name="Yamazoe A."/>
            <person name="Fujita N."/>
            <person name="Shintani M."/>
            <person name="Kimbara K."/>
        </authorList>
    </citation>
    <scope>NUCLEOTIDE SEQUENCE [LARGE SCALE GENOMIC DNA]</scope>
    <source>
        <strain evidence="9">TK102</strain>
    </source>
</reference>
<evidence type="ECO:0000313" key="9">
    <source>
        <dbReference type="EMBL" id="AIJ46740.1"/>
    </source>
</evidence>
<dbReference type="HOGENOM" id="CLU_012117_2_0_4"/>
<dbReference type="GO" id="GO:0016818">
    <property type="term" value="F:hydrolase activity, acting on acid anhydrides, in phosphorus-containing anhydrides"/>
    <property type="evidence" value="ECO:0007669"/>
    <property type="project" value="InterPro"/>
</dbReference>
<dbReference type="SUPFAM" id="SSF52540">
    <property type="entry name" value="P-loop containing nucleoside triphosphate hydrolases"/>
    <property type="match status" value="2"/>
</dbReference>
<evidence type="ECO:0000313" key="10">
    <source>
        <dbReference type="Proteomes" id="UP000028782"/>
    </source>
</evidence>
<accession>A0A076PSL6</accession>
<evidence type="ECO:0000256" key="2">
    <source>
        <dbReference type="ARBA" id="ARBA00022741"/>
    </source>
</evidence>
<dbReference type="EMBL" id="CP006704">
    <property type="protein sequence ID" value="AIJ46740.1"/>
    <property type="molecule type" value="Genomic_DNA"/>
</dbReference>
<dbReference type="InterPro" id="IPR045028">
    <property type="entry name" value="DinG/Rad3-like"/>
</dbReference>
<dbReference type="Proteomes" id="UP000028782">
    <property type="component" value="Chromosome"/>
</dbReference>
<sequence length="694" mass="74667">MTQLQEAVAQVFAPQGGLALAEPAFTPRPGQTRMALAVAGAMEAGQVLVVEAGTGVGKTYAYLVPALLSGQRVLVSTATKALQDQLFARDLPRLVHGLGLPLRMARLKGRSSYLCLERLERVRQGRTAPQDPQVLRAVAEVERWARVTRSGDLAELTALDERSAALPLVTSTKDNCLGSDCPHWQGCHVNQARQQALEADVVVVNHHLLFADLDVRDSGMAHLLPNTGVVVIDEAHQLNDIGVQFAGEALSSQQLVGYARDALRLTQEHARGMADWLVLCATLEQAMRELRLQAGKPPVGGRLAWQAVTPQGLDAVKWRAALVRLGQSLRALLIPLAALEGAAADLQRLYERGAELLARLARFASAAGDECVRWLEVGAQYLRMLESPLSIARIMQQRLLRRSLEDGGTGQGEEPDPSRKKAWIFTSATLGNDAQLSWFVESCGLRGAQVLQVESPFDYHRQAGIYVPQPFAAAGSAQHSEQVAQLVLDAAQRLGGRTLVLTTTIKALQAISASLRSNLGLFADLDVLVQGEAPKLALIQRFMAAGAGAGRGAILVASATFWEGVDLPGDVLQLVVIDKLPFPPPDDPLVEARSRLLESVGRAAFHDYMLPEAALALKQGAGRLIRSETDRGVLVICDSRLVTMGYGAKLMSALPPMRVLTGAPEFDEALELLKVQARISDSEPGAAADSETRK</sequence>
<comment type="catalytic activity">
    <reaction evidence="7">
        <text>ATP + H2O = ADP + phosphate + H(+)</text>
        <dbReference type="Rhea" id="RHEA:13065"/>
        <dbReference type="ChEBI" id="CHEBI:15377"/>
        <dbReference type="ChEBI" id="CHEBI:15378"/>
        <dbReference type="ChEBI" id="CHEBI:30616"/>
        <dbReference type="ChEBI" id="CHEBI:43474"/>
        <dbReference type="ChEBI" id="CHEBI:456216"/>
        <dbReference type="EC" id="5.6.2.3"/>
    </reaction>
</comment>
<evidence type="ECO:0000256" key="1">
    <source>
        <dbReference type="ARBA" id="ARBA00001966"/>
    </source>
</evidence>
<dbReference type="Gene3D" id="3.40.50.300">
    <property type="entry name" value="P-loop containing nucleotide triphosphate hydrolases"/>
    <property type="match status" value="2"/>
</dbReference>
<evidence type="ECO:0000256" key="7">
    <source>
        <dbReference type="ARBA" id="ARBA00048954"/>
    </source>
</evidence>
<dbReference type="AlphaFoldDB" id="A0A076PSL6"/>
<keyword evidence="2" id="KW-0547">Nucleotide-binding</keyword>
<dbReference type="KEGG" id="ctes:O987_13110"/>
<dbReference type="PROSITE" id="PS51193">
    <property type="entry name" value="HELICASE_ATP_BIND_2"/>
    <property type="match status" value="1"/>
</dbReference>
<dbReference type="InterPro" id="IPR014001">
    <property type="entry name" value="Helicase_ATP-bd"/>
</dbReference>
<dbReference type="Pfam" id="PF13307">
    <property type="entry name" value="Helicase_C_2"/>
    <property type="match status" value="1"/>
</dbReference>
<dbReference type="PANTHER" id="PTHR11472">
    <property type="entry name" value="DNA REPAIR DEAD HELICASE RAD3/XP-D SUBFAMILY MEMBER"/>
    <property type="match status" value="1"/>
</dbReference>
<keyword evidence="3" id="KW-0378">Hydrolase</keyword>
<dbReference type="InterPro" id="IPR027417">
    <property type="entry name" value="P-loop_NTPase"/>
</dbReference>